<reference evidence="16" key="2">
    <citation type="journal article" date="2020" name="BMC">
        <title>Leishmania infection induces a limited differential gene expression in the sand fly midgut.</title>
        <authorList>
            <person name="Coutinho-Abreu I.V."/>
            <person name="Serafim T.D."/>
            <person name="Meneses C."/>
            <person name="Kamhawi S."/>
            <person name="Oliveira F."/>
            <person name="Valenzuela J.G."/>
        </authorList>
    </citation>
    <scope>NUCLEOTIDE SEQUENCE</scope>
    <source>
        <strain evidence="16">Jacobina</strain>
        <tissue evidence="16">Midgut</tissue>
    </source>
</reference>
<evidence type="ECO:0000256" key="11">
    <source>
        <dbReference type="SAM" id="MobiDB-lite"/>
    </source>
</evidence>
<dbReference type="Pfam" id="PF00728">
    <property type="entry name" value="Glyco_hydro_20"/>
    <property type="match status" value="1"/>
</dbReference>
<dbReference type="VEuPathDB" id="VectorBase:LLONM1_001971"/>
<dbReference type="InterPro" id="IPR018034">
    <property type="entry name" value="Kri1"/>
</dbReference>
<dbReference type="GO" id="GO:0005730">
    <property type="term" value="C:nucleolus"/>
    <property type="evidence" value="ECO:0007669"/>
    <property type="project" value="TreeGrafter"/>
</dbReference>
<feature type="compositionally biased region" description="Acidic residues" evidence="11">
    <location>
        <begin position="109"/>
        <end position="127"/>
    </location>
</feature>
<dbReference type="Pfam" id="PF14845">
    <property type="entry name" value="Glycohydro_20b2"/>
    <property type="match status" value="1"/>
</dbReference>
<evidence type="ECO:0000256" key="1">
    <source>
        <dbReference type="ARBA" id="ARBA00001231"/>
    </source>
</evidence>
<feature type="region of interest" description="Disordered" evidence="11">
    <location>
        <begin position="105"/>
        <end position="127"/>
    </location>
</feature>
<protein>
    <recommendedName>
        <fullName evidence="5">Protein KRI1 homolog</fullName>
        <ecNumber evidence="4">3.2.1.52</ecNumber>
    </recommendedName>
</protein>
<keyword evidence="8" id="KW-0325">Glycoprotein</keyword>
<keyword evidence="12" id="KW-0472">Membrane</keyword>
<feature type="domain" description="Kri1-like C-terminal" evidence="14">
    <location>
        <begin position="517"/>
        <end position="589"/>
    </location>
</feature>
<dbReference type="PRINTS" id="PR00738">
    <property type="entry name" value="GLHYDRLASE20"/>
</dbReference>
<dbReference type="VEuPathDB" id="VectorBase:LLOJ002001"/>
<dbReference type="InterPro" id="IPR015883">
    <property type="entry name" value="Glyco_hydro_20_cat"/>
</dbReference>
<dbReference type="EMBL" id="AJWK01006626">
    <property type="status" value="NOT_ANNOTATED_CDS"/>
    <property type="molecule type" value="Genomic_DNA"/>
</dbReference>
<dbReference type="PANTHER" id="PTHR14490:SF5">
    <property type="entry name" value="PROTEIN KRI1 HOMOLOG"/>
    <property type="match status" value="1"/>
</dbReference>
<dbReference type="SUPFAM" id="SSF55545">
    <property type="entry name" value="beta-N-acetylhexosaminidase-like domain"/>
    <property type="match status" value="1"/>
</dbReference>
<evidence type="ECO:0000313" key="16">
    <source>
        <dbReference type="EMBL" id="MBC1169704.1"/>
    </source>
</evidence>
<dbReference type="InterPro" id="IPR029019">
    <property type="entry name" value="HEX_eukaryotic_N"/>
</dbReference>
<evidence type="ECO:0000256" key="9">
    <source>
        <dbReference type="ARBA" id="ARBA00023295"/>
    </source>
</evidence>
<sequence length="1248" mass="145628">MSNDNPLDFHWICSLKKDHIGLLLDMSIDMSTIIGQLFMGFILITRVWNFFTPFLQKVSKMTSKSNKMFESDSNSDAEDFSFSTNTKFAKSYDRARQKELMKKLKEHELDSEESSSESEESEEDDGFADEEFDKKFFSTLASIKARDPKIYKKDVEFFGDVDLSTRKRSKEDKPITIRDLERKVLLEHGGMFEEVDSKTIGPPLITKEEKEDKMMFHLSDSDDEEGFDKLYTTKKIEVEEENEEEINPDIVEPMKKFWNDSNISKDEAFLRDFVLKRPYAKVDDSDEEDRFNLSEDEKDLEKQAEFEQKVNFRFEEQDQEFIKRFPRTIATSVRNVDDRRKKKRAELKERKAREKEERKKEIEKLKELKKQEIEEKINKLKQVAGSENIQFDNADLSDEFDPDAHDRKMQQIFNDEYYGIDEGEDKPECPDIEDLKVQDWDNYDPDDDEEGEDVAVPHCDDPDFNMDCEYDPQAAKKEFEKEMIENTQSRKRRKRRSKFAEVLRKDKPIFNPEDEKTYAEYIDEYYKLDCEDVIGDVKCRFKYVETVPNDFGLTVEEILMAKNKELNKWASLKKAVQIRPKHVEMNEIQQPGSGTSDCDLSTDYIIRKTDKPSFELQFSDGSCGLKMNKKKCFTPDKLVCYVMGLLVVVAATAAVIMIVRTSICDSQEVDFAEKEAHVTTPWGFKCVEDKCVRTLITVDNWRYLDSLSVCHLKCEKYGTLLPQPTIQTHISDTVEAISVCGMEFIGVEDEAVQNHLDESIHRFFQHLEKKKTEKHPLARGTKVRVEFKLAQNNLSLTLDTDESYKLQINGDVEHEIKVLIEGETYFGLRHGLESLAQLIVYDNLQYRYKMPKRVEIEDRPAYRHRGILLDTVRQFYTVDSIKRTLDTMAIVKLNVFHWHITDANSYPMKLKNFPDMARFGAYGPHKVYTVNDMKEVVRYARVRGIRVIPEFDAPAHVAEGWQLTDFVTCYNAQPWSQFCAGPPCGQLDPTRADLYNVLEGIYREMNEVFDYPDMFHMGGDEVYPSCWNTSTHIQQWMIERGWQLRREDFVELWNHFQFHAHERLKAAASQTRAILWTGTLTEPNFVERFLPQEDYIIQVWTEGSGAASHVPHLLARGYDLIISNSDALYLDCGFGLYVDEGVNWCSPYKPWSKIYNNNITAMGGERREQILGAEACLWSSISSEDSLDSRLWPRASALAERLWSDPETNFRGVERRILLHRRDLINLGIAAESIQPDWCLQNPFYCVR</sequence>
<dbReference type="GO" id="GO:0004563">
    <property type="term" value="F:beta-N-acetylhexosaminidase activity"/>
    <property type="evidence" value="ECO:0007669"/>
    <property type="project" value="UniProtKB-EC"/>
</dbReference>
<feature type="domain" description="Glycoside hydrolase family 20 catalytic" evidence="13">
    <location>
        <begin position="862"/>
        <end position="1205"/>
    </location>
</feature>
<dbReference type="Gene3D" id="3.20.20.80">
    <property type="entry name" value="Glycosidases"/>
    <property type="match status" value="1"/>
</dbReference>
<feature type="region of interest" description="Disordered" evidence="11">
    <location>
        <begin position="336"/>
        <end position="359"/>
    </location>
</feature>
<dbReference type="GO" id="GO:0030686">
    <property type="term" value="C:90S preribosome"/>
    <property type="evidence" value="ECO:0007669"/>
    <property type="project" value="TreeGrafter"/>
</dbReference>
<evidence type="ECO:0000313" key="17">
    <source>
        <dbReference type="EnsemblMetazoa" id="LLOJ002001-PA"/>
    </source>
</evidence>
<dbReference type="EnsemblMetazoa" id="LLOJ002001-RA">
    <property type="protein sequence ID" value="LLOJ002001-PA"/>
    <property type="gene ID" value="LLOJ002001"/>
</dbReference>
<feature type="transmembrane region" description="Helical" evidence="12">
    <location>
        <begin position="33"/>
        <end position="55"/>
    </location>
</feature>
<name>A0A1B0CCD3_LUTLO</name>
<dbReference type="PANTHER" id="PTHR14490">
    <property type="entry name" value="ZINC FINGER, ZZ TYPE"/>
    <property type="match status" value="1"/>
</dbReference>
<dbReference type="InterPro" id="IPR017853">
    <property type="entry name" value="GH"/>
</dbReference>
<dbReference type="InterPro" id="IPR024626">
    <property type="entry name" value="Kri1-like_C"/>
</dbReference>
<dbReference type="FunFam" id="3.20.20.80:FF:000063">
    <property type="entry name" value="Beta-hexosaminidase"/>
    <property type="match status" value="1"/>
</dbReference>
<comment type="similarity">
    <text evidence="2">Belongs to the glycosyl hydrolase 20 family.</text>
</comment>
<dbReference type="EMBL" id="AJWK01006625">
    <property type="status" value="NOT_ANNOTATED_CDS"/>
    <property type="molecule type" value="Genomic_DNA"/>
</dbReference>
<feature type="domain" description="Beta-hexosaminidase eukaryotic type N-terminal" evidence="15">
    <location>
        <begin position="720"/>
        <end position="838"/>
    </location>
</feature>
<evidence type="ECO:0000256" key="12">
    <source>
        <dbReference type="SAM" id="Phobius"/>
    </source>
</evidence>
<proteinExistence type="inferred from homology"/>
<keyword evidence="18" id="KW-1185">Reference proteome</keyword>
<keyword evidence="9" id="KW-0326">Glycosidase</keyword>
<evidence type="ECO:0000256" key="4">
    <source>
        <dbReference type="ARBA" id="ARBA00012663"/>
    </source>
</evidence>
<feature type="compositionally biased region" description="Basic and acidic residues" evidence="11">
    <location>
        <begin position="346"/>
        <end position="359"/>
    </location>
</feature>
<keyword evidence="6" id="KW-0732">Signal</keyword>
<evidence type="ECO:0000259" key="14">
    <source>
        <dbReference type="Pfam" id="PF12936"/>
    </source>
</evidence>
<evidence type="ECO:0000256" key="10">
    <source>
        <dbReference type="PIRSR" id="PIRSR625705-1"/>
    </source>
</evidence>
<evidence type="ECO:0000259" key="13">
    <source>
        <dbReference type="Pfam" id="PF00728"/>
    </source>
</evidence>
<dbReference type="GO" id="GO:0000447">
    <property type="term" value="P:endonucleolytic cleavage in ITS1 to separate SSU-rRNA from 5.8S rRNA and LSU-rRNA from tricistronic rRNA transcript (SSU-rRNA, 5.8S rRNA, LSU-rRNA)"/>
    <property type="evidence" value="ECO:0007669"/>
    <property type="project" value="TreeGrafter"/>
</dbReference>
<evidence type="ECO:0000256" key="7">
    <source>
        <dbReference type="ARBA" id="ARBA00022801"/>
    </source>
</evidence>
<dbReference type="Pfam" id="PF05178">
    <property type="entry name" value="Kri1"/>
    <property type="match status" value="1"/>
</dbReference>
<comment type="catalytic activity">
    <reaction evidence="1">
        <text>Hydrolysis of terminal non-reducing N-acetyl-D-hexosamine residues in N-acetyl-beta-D-hexosaminides.</text>
        <dbReference type="EC" id="3.2.1.52"/>
    </reaction>
</comment>
<dbReference type="GO" id="GO:0005975">
    <property type="term" value="P:carbohydrate metabolic process"/>
    <property type="evidence" value="ECO:0007669"/>
    <property type="project" value="InterPro"/>
</dbReference>
<dbReference type="EMBL" id="GITU01001001">
    <property type="protein sequence ID" value="MBC1169704.1"/>
    <property type="molecule type" value="Transcribed_RNA"/>
</dbReference>
<comment type="similarity">
    <text evidence="3">Belongs to the KRI1 family.</text>
</comment>
<evidence type="ECO:0000256" key="3">
    <source>
        <dbReference type="ARBA" id="ARBA00007473"/>
    </source>
</evidence>
<keyword evidence="12" id="KW-1133">Transmembrane helix</keyword>
<evidence type="ECO:0000259" key="15">
    <source>
        <dbReference type="Pfam" id="PF14845"/>
    </source>
</evidence>
<reference evidence="18" key="1">
    <citation type="submission" date="2012-05" db="EMBL/GenBank/DDBJ databases">
        <title>Whole Genome Assembly of Lutzomyia longipalpis.</title>
        <authorList>
            <person name="Richards S."/>
            <person name="Qu C."/>
            <person name="Dillon R."/>
            <person name="Worley K."/>
            <person name="Scherer S."/>
            <person name="Batterton M."/>
            <person name="Taylor A."/>
            <person name="Hawes A."/>
            <person name="Hernandez B."/>
            <person name="Kovar C."/>
            <person name="Mandapat C."/>
            <person name="Pham C."/>
            <person name="Qu C."/>
            <person name="Jing C."/>
            <person name="Bess C."/>
            <person name="Bandaranaike D."/>
            <person name="Ngo D."/>
            <person name="Ongeri F."/>
            <person name="Arias F."/>
            <person name="Lara F."/>
            <person name="Weissenberger G."/>
            <person name="Kamau G."/>
            <person name="Han H."/>
            <person name="Shen H."/>
            <person name="Dinh H."/>
            <person name="Khalil I."/>
            <person name="Jones J."/>
            <person name="Shafer J."/>
            <person name="Jayaseelan J."/>
            <person name="Quiroz J."/>
            <person name="Blankenburg K."/>
            <person name="Nguyen L."/>
            <person name="Jackson L."/>
            <person name="Francisco L."/>
            <person name="Tang L.-Y."/>
            <person name="Pu L.-L."/>
            <person name="Perales L."/>
            <person name="Lorensuhewa L."/>
            <person name="Munidasa M."/>
            <person name="Coyle M."/>
            <person name="Taylor M."/>
            <person name="Puazo M."/>
            <person name="Firestine M."/>
            <person name="Scheel M."/>
            <person name="Javaid M."/>
            <person name="Wang M."/>
            <person name="Li M."/>
            <person name="Tabassum N."/>
            <person name="Saada N."/>
            <person name="Osuji N."/>
            <person name="Aqrawi P."/>
            <person name="Fu Q."/>
            <person name="Thornton R."/>
            <person name="Raj R."/>
            <person name="Goodspeed R."/>
            <person name="Mata R."/>
            <person name="Najjar R."/>
            <person name="Gubbala S."/>
            <person name="Lee S."/>
            <person name="Denson S."/>
            <person name="Patil S."/>
            <person name="Macmil S."/>
            <person name="Qi S."/>
            <person name="Matskevitch T."/>
            <person name="Palculict T."/>
            <person name="Mathew T."/>
            <person name="Vee V."/>
            <person name="Velamala V."/>
            <person name="Korchina V."/>
            <person name="Cai W."/>
            <person name="Liu W."/>
            <person name="Dai W."/>
            <person name="Zou X."/>
            <person name="Zhu Y."/>
            <person name="Zhang Y."/>
            <person name="Wu Y.-Q."/>
            <person name="Xin Y."/>
            <person name="Nazarath L."/>
            <person name="Kovar C."/>
            <person name="Han Y."/>
            <person name="Muzny D."/>
            <person name="Gibbs R."/>
        </authorList>
    </citation>
    <scope>NUCLEOTIDE SEQUENCE [LARGE SCALE GENOMIC DNA]</scope>
    <source>
        <strain evidence="18">Jacobina</strain>
    </source>
</reference>
<dbReference type="InterPro" id="IPR029018">
    <property type="entry name" value="Hex-like_dom2"/>
</dbReference>
<reference evidence="17" key="3">
    <citation type="submission" date="2020-05" db="UniProtKB">
        <authorList>
            <consortium name="EnsemblMetazoa"/>
        </authorList>
    </citation>
    <scope>IDENTIFICATION</scope>
    <source>
        <strain evidence="17">Jacobina</strain>
    </source>
</reference>
<dbReference type="InterPro" id="IPR025705">
    <property type="entry name" value="Beta_hexosaminidase_sua/sub"/>
</dbReference>
<dbReference type="Proteomes" id="UP000092461">
    <property type="component" value="Unassembled WGS sequence"/>
</dbReference>
<accession>A0A1B0CCD3</accession>
<keyword evidence="12" id="KW-0812">Transmembrane</keyword>
<evidence type="ECO:0000256" key="8">
    <source>
        <dbReference type="ARBA" id="ARBA00023180"/>
    </source>
</evidence>
<dbReference type="Gene3D" id="3.30.379.10">
    <property type="entry name" value="Chitobiase/beta-hexosaminidase domain 2-like"/>
    <property type="match status" value="1"/>
</dbReference>
<dbReference type="AlphaFoldDB" id="A0A1B0CCD3"/>
<organism evidence="17 18">
    <name type="scientific">Lutzomyia longipalpis</name>
    <name type="common">Sand fly</name>
    <dbReference type="NCBI Taxonomy" id="7200"/>
    <lineage>
        <taxon>Eukaryota</taxon>
        <taxon>Metazoa</taxon>
        <taxon>Ecdysozoa</taxon>
        <taxon>Arthropoda</taxon>
        <taxon>Hexapoda</taxon>
        <taxon>Insecta</taxon>
        <taxon>Pterygota</taxon>
        <taxon>Neoptera</taxon>
        <taxon>Endopterygota</taxon>
        <taxon>Diptera</taxon>
        <taxon>Nematocera</taxon>
        <taxon>Psychodoidea</taxon>
        <taxon>Psychodidae</taxon>
        <taxon>Lutzomyia</taxon>
        <taxon>Lutzomyia</taxon>
    </lineage>
</organism>
<evidence type="ECO:0000256" key="2">
    <source>
        <dbReference type="ARBA" id="ARBA00006285"/>
    </source>
</evidence>
<feature type="transmembrane region" description="Helical" evidence="12">
    <location>
        <begin position="638"/>
        <end position="659"/>
    </location>
</feature>
<dbReference type="SUPFAM" id="SSF51445">
    <property type="entry name" value="(Trans)glycosidases"/>
    <property type="match status" value="1"/>
</dbReference>
<keyword evidence="7" id="KW-0378">Hydrolase</keyword>
<dbReference type="Pfam" id="PF12936">
    <property type="entry name" value="Kri1_C"/>
    <property type="match status" value="1"/>
</dbReference>
<feature type="active site" description="Proton donor" evidence="10">
    <location>
        <position position="1021"/>
    </location>
</feature>
<dbReference type="EC" id="3.2.1.52" evidence="4"/>
<evidence type="ECO:0000313" key="18">
    <source>
        <dbReference type="Proteomes" id="UP000092461"/>
    </source>
</evidence>
<evidence type="ECO:0000256" key="5">
    <source>
        <dbReference type="ARBA" id="ARBA00017294"/>
    </source>
</evidence>
<evidence type="ECO:0000256" key="6">
    <source>
        <dbReference type="ARBA" id="ARBA00022729"/>
    </source>
</evidence>
<dbReference type="GO" id="GO:1901135">
    <property type="term" value="P:carbohydrate derivative metabolic process"/>
    <property type="evidence" value="ECO:0007669"/>
    <property type="project" value="UniProtKB-ARBA"/>
</dbReference>
<dbReference type="CDD" id="cd06562">
    <property type="entry name" value="GH20_HexA_HexB-like"/>
    <property type="match status" value="1"/>
</dbReference>